<evidence type="ECO:0000313" key="1">
    <source>
        <dbReference type="EMBL" id="VAH84773.1"/>
    </source>
</evidence>
<keyword evidence="2" id="KW-1185">Reference proteome</keyword>
<accession>A0A9R1QW68</accession>
<protein>
    <recommendedName>
        <fullName evidence="3">RNase H type-1 domain-containing protein</fullName>
    </recommendedName>
</protein>
<dbReference type="EMBL" id="LT934116">
    <property type="protein sequence ID" value="VAH84773.1"/>
    <property type="molecule type" value="Genomic_DNA"/>
</dbReference>
<dbReference type="AlphaFoldDB" id="A0A9R1QW68"/>
<reference evidence="1 2" key="1">
    <citation type="submission" date="2017-09" db="EMBL/GenBank/DDBJ databases">
        <authorList>
            <consortium name="International Durum Wheat Genome Sequencing Consortium (IDWGSC)"/>
            <person name="Milanesi L."/>
        </authorList>
    </citation>
    <scope>NUCLEOTIDE SEQUENCE [LARGE SCALE GENOMIC DNA]</scope>
    <source>
        <strain evidence="2">cv. Svevo</strain>
    </source>
</reference>
<dbReference type="Gramene" id="TRITD3Bv1G255030.1">
    <property type="protein sequence ID" value="TRITD3Bv1G255030.1"/>
    <property type="gene ID" value="TRITD3Bv1G255030"/>
</dbReference>
<dbReference type="Proteomes" id="UP000324705">
    <property type="component" value="Chromosome 3B"/>
</dbReference>
<gene>
    <name evidence="1" type="ORF">TRITD_3Bv1G255030</name>
</gene>
<organism evidence="1 2">
    <name type="scientific">Triticum turgidum subsp. durum</name>
    <name type="common">Durum wheat</name>
    <name type="synonym">Triticum durum</name>
    <dbReference type="NCBI Taxonomy" id="4567"/>
    <lineage>
        <taxon>Eukaryota</taxon>
        <taxon>Viridiplantae</taxon>
        <taxon>Streptophyta</taxon>
        <taxon>Embryophyta</taxon>
        <taxon>Tracheophyta</taxon>
        <taxon>Spermatophyta</taxon>
        <taxon>Magnoliopsida</taxon>
        <taxon>Liliopsida</taxon>
        <taxon>Poales</taxon>
        <taxon>Poaceae</taxon>
        <taxon>BOP clade</taxon>
        <taxon>Pooideae</taxon>
        <taxon>Triticodae</taxon>
        <taxon>Triticeae</taxon>
        <taxon>Triticinae</taxon>
        <taxon>Triticum</taxon>
    </lineage>
</organism>
<sequence>MVAAPVLDECRSYLEDFGRFTIEHCIRESNFVAHELVRWGRSNNPSRWIDALPDFSVSLLADDISIL</sequence>
<proteinExistence type="predicted"/>
<evidence type="ECO:0000313" key="2">
    <source>
        <dbReference type="Proteomes" id="UP000324705"/>
    </source>
</evidence>
<evidence type="ECO:0008006" key="3">
    <source>
        <dbReference type="Google" id="ProtNLM"/>
    </source>
</evidence>
<name>A0A9R1QW68_TRITD</name>